<dbReference type="Pfam" id="PF02357">
    <property type="entry name" value="NusG"/>
    <property type="match status" value="1"/>
</dbReference>
<accession>A0A6I2U7U5</accession>
<dbReference type="SMART" id="SM00738">
    <property type="entry name" value="NGN"/>
    <property type="match status" value="1"/>
</dbReference>
<evidence type="ECO:0000256" key="1">
    <source>
        <dbReference type="ARBA" id="ARBA00022814"/>
    </source>
</evidence>
<dbReference type="InterPro" id="IPR043425">
    <property type="entry name" value="NusG-like"/>
</dbReference>
<dbReference type="AlphaFoldDB" id="A0A6I2U7U5"/>
<evidence type="ECO:0000313" key="6">
    <source>
        <dbReference type="Proteomes" id="UP000431913"/>
    </source>
</evidence>
<dbReference type="InterPro" id="IPR006645">
    <property type="entry name" value="NGN-like_dom"/>
</dbReference>
<evidence type="ECO:0000256" key="3">
    <source>
        <dbReference type="ARBA" id="ARBA00023163"/>
    </source>
</evidence>
<dbReference type="GO" id="GO:0031564">
    <property type="term" value="P:transcription antitermination"/>
    <property type="evidence" value="ECO:0007669"/>
    <property type="project" value="UniProtKB-KW"/>
</dbReference>
<organism evidence="5 6">
    <name type="scientific">Ruthenibacterium lactatiformans</name>
    <dbReference type="NCBI Taxonomy" id="1550024"/>
    <lineage>
        <taxon>Bacteria</taxon>
        <taxon>Bacillati</taxon>
        <taxon>Bacillota</taxon>
        <taxon>Clostridia</taxon>
        <taxon>Eubacteriales</taxon>
        <taxon>Oscillospiraceae</taxon>
        <taxon>Ruthenibacterium</taxon>
    </lineage>
</organism>
<dbReference type="EMBL" id="VUNJ01000019">
    <property type="protein sequence ID" value="MST93076.1"/>
    <property type="molecule type" value="Genomic_DNA"/>
</dbReference>
<keyword evidence="3" id="KW-0804">Transcription</keyword>
<feature type="domain" description="NusG-like N-terminal" evidence="4">
    <location>
        <begin position="1"/>
        <end position="100"/>
    </location>
</feature>
<dbReference type="PANTHER" id="PTHR30265">
    <property type="entry name" value="RHO-INTERACTING TRANSCRIPTION TERMINATION FACTOR NUSG"/>
    <property type="match status" value="1"/>
</dbReference>
<keyword evidence="1" id="KW-0889">Transcription antitermination</keyword>
<evidence type="ECO:0000259" key="4">
    <source>
        <dbReference type="SMART" id="SM00738"/>
    </source>
</evidence>
<proteinExistence type="predicted"/>
<sequence>MNWYVLQVLTGRERDVCEALRRKGVRARAPAQRMDIRRRGQWQTEERLLLPGYVFVGAEYTAALFHVVSPVSGVIRWLGLHCGEPQALDTRETLRWRLDIEETLEPSRVLFHADGTWHVLDGPLAAFAGCPVRMERRQRRAYVTAELGGVARRVRFGVIPVMEGSGP</sequence>
<keyword evidence="2" id="KW-0805">Transcription regulation</keyword>
<dbReference type="PANTHER" id="PTHR30265:SF4">
    <property type="entry name" value="KOW MOTIF FAMILY PROTEIN, EXPRESSED"/>
    <property type="match status" value="1"/>
</dbReference>
<dbReference type="InterPro" id="IPR036735">
    <property type="entry name" value="NGN_dom_sf"/>
</dbReference>
<comment type="caution">
    <text evidence="5">The sequence shown here is derived from an EMBL/GenBank/DDBJ whole genome shotgun (WGS) entry which is preliminary data.</text>
</comment>
<dbReference type="SUPFAM" id="SSF82679">
    <property type="entry name" value="N-utilization substance G protein NusG, N-terminal domain"/>
    <property type="match status" value="1"/>
</dbReference>
<dbReference type="Gene3D" id="3.30.70.940">
    <property type="entry name" value="NusG, N-terminal domain"/>
    <property type="match status" value="1"/>
</dbReference>
<protein>
    <submittedName>
        <fullName evidence="5">Antitermination protein NusG</fullName>
    </submittedName>
</protein>
<dbReference type="Proteomes" id="UP000431913">
    <property type="component" value="Unassembled WGS sequence"/>
</dbReference>
<evidence type="ECO:0000313" key="5">
    <source>
        <dbReference type="EMBL" id="MST93076.1"/>
    </source>
</evidence>
<gene>
    <name evidence="5" type="ORF">FYJ76_14240</name>
</gene>
<name>A0A6I2U7U5_9FIRM</name>
<dbReference type="RefSeq" id="WP_119980878.1">
    <property type="nucleotide sequence ID" value="NZ_CAOJUJ010000024.1"/>
</dbReference>
<dbReference type="GO" id="GO:0006354">
    <property type="term" value="P:DNA-templated transcription elongation"/>
    <property type="evidence" value="ECO:0007669"/>
    <property type="project" value="InterPro"/>
</dbReference>
<reference evidence="5 6" key="1">
    <citation type="submission" date="2019-08" db="EMBL/GenBank/DDBJ databases">
        <title>In-depth cultivation of the pig gut microbiome towards novel bacterial diversity and tailored functional studies.</title>
        <authorList>
            <person name="Wylensek D."/>
            <person name="Hitch T.C.A."/>
            <person name="Clavel T."/>
        </authorList>
    </citation>
    <scope>NUCLEOTIDE SEQUENCE [LARGE SCALE GENOMIC DNA]</scope>
    <source>
        <strain evidence="5 6">WCA3-601-WT-6J</strain>
    </source>
</reference>
<evidence type="ECO:0000256" key="2">
    <source>
        <dbReference type="ARBA" id="ARBA00023015"/>
    </source>
</evidence>